<feature type="transmembrane region" description="Helical" evidence="5">
    <location>
        <begin position="134"/>
        <end position="167"/>
    </location>
</feature>
<keyword evidence="6" id="KW-1185">Reference proteome</keyword>
<evidence type="ECO:0000256" key="5">
    <source>
        <dbReference type="SAM" id="Phobius"/>
    </source>
</evidence>
<protein>
    <submittedName>
        <fullName evidence="7">Membrane transporter protein</fullName>
    </submittedName>
</protein>
<evidence type="ECO:0000313" key="6">
    <source>
        <dbReference type="Proteomes" id="UP000887574"/>
    </source>
</evidence>
<accession>A0A915DA61</accession>
<sequence length="299" mass="32802">MPVTTILGAIVAGMTSEGGGAVAFPVMTFVLHLSPQTARDFSLMIQTVGMSMALFVIIFMRIQIEWRAIIFGTIGAIPGAVVGFHCLDDLLTAPAKKMAFVSIWSAFAVSLWILNRERKRTTVLIIQRFNWWKALVLVFTGFIGGIFTSFAGSGVDICIFSTITLLFSVSEKTATPTTIVIMALNSQFCLYWRAVIMGDVDQLAWDYLKVCVPVAATFAPLGSFVGSHFHRQTLAFLVYILETVAFVGFLFTRPAWHLVVASFLIIGFGFLFFSAISRVGKKLIVCNTPATPATDEQKI</sequence>
<comment type="subcellular location">
    <subcellularLocation>
        <location evidence="1">Membrane</location>
        <topology evidence="1">Multi-pass membrane protein</topology>
    </subcellularLocation>
</comment>
<feature type="transmembrane region" description="Helical" evidence="5">
    <location>
        <begin position="6"/>
        <end position="31"/>
    </location>
</feature>
<feature type="transmembrane region" description="Helical" evidence="5">
    <location>
        <begin position="257"/>
        <end position="276"/>
    </location>
</feature>
<feature type="transmembrane region" description="Helical" evidence="5">
    <location>
        <begin position="43"/>
        <end position="62"/>
    </location>
</feature>
<evidence type="ECO:0000313" key="7">
    <source>
        <dbReference type="WBParaSite" id="jg17470"/>
    </source>
</evidence>
<reference evidence="7" key="1">
    <citation type="submission" date="2022-11" db="UniProtKB">
        <authorList>
            <consortium name="WormBaseParasite"/>
        </authorList>
    </citation>
    <scope>IDENTIFICATION</scope>
</reference>
<evidence type="ECO:0000256" key="2">
    <source>
        <dbReference type="ARBA" id="ARBA00022692"/>
    </source>
</evidence>
<feature type="transmembrane region" description="Helical" evidence="5">
    <location>
        <begin position="233"/>
        <end position="251"/>
    </location>
</feature>
<evidence type="ECO:0000256" key="4">
    <source>
        <dbReference type="ARBA" id="ARBA00023136"/>
    </source>
</evidence>
<keyword evidence="3 5" id="KW-1133">Transmembrane helix</keyword>
<dbReference type="PANTHER" id="PTHR31154">
    <property type="entry name" value="MEMBRANE TRANSPORTER PROTEIN"/>
    <property type="match status" value="1"/>
</dbReference>
<dbReference type="AlphaFoldDB" id="A0A915DA61"/>
<organism evidence="6 7">
    <name type="scientific">Ditylenchus dipsaci</name>
    <dbReference type="NCBI Taxonomy" id="166011"/>
    <lineage>
        <taxon>Eukaryota</taxon>
        <taxon>Metazoa</taxon>
        <taxon>Ecdysozoa</taxon>
        <taxon>Nematoda</taxon>
        <taxon>Chromadorea</taxon>
        <taxon>Rhabditida</taxon>
        <taxon>Tylenchina</taxon>
        <taxon>Tylenchomorpha</taxon>
        <taxon>Sphaerularioidea</taxon>
        <taxon>Anguinidae</taxon>
        <taxon>Anguininae</taxon>
        <taxon>Ditylenchus</taxon>
    </lineage>
</organism>
<name>A0A915DA61_9BILA</name>
<proteinExistence type="predicted"/>
<dbReference type="InterPro" id="IPR002781">
    <property type="entry name" value="TM_pro_TauE-like"/>
</dbReference>
<dbReference type="GO" id="GO:0016020">
    <property type="term" value="C:membrane"/>
    <property type="evidence" value="ECO:0007669"/>
    <property type="project" value="UniProtKB-SubCell"/>
</dbReference>
<dbReference type="Pfam" id="PF01925">
    <property type="entry name" value="TauE"/>
    <property type="match status" value="1"/>
</dbReference>
<evidence type="ECO:0000256" key="1">
    <source>
        <dbReference type="ARBA" id="ARBA00004141"/>
    </source>
</evidence>
<dbReference type="WBParaSite" id="jg17470">
    <property type="protein sequence ID" value="jg17470"/>
    <property type="gene ID" value="jg17470"/>
</dbReference>
<feature type="transmembrane region" description="Helical" evidence="5">
    <location>
        <begin position="207"/>
        <end position="226"/>
    </location>
</feature>
<feature type="transmembrane region" description="Helical" evidence="5">
    <location>
        <begin position="98"/>
        <end position="114"/>
    </location>
</feature>
<feature type="transmembrane region" description="Helical" evidence="5">
    <location>
        <begin position="68"/>
        <end position="86"/>
    </location>
</feature>
<keyword evidence="2 5" id="KW-0812">Transmembrane</keyword>
<keyword evidence="4 5" id="KW-0472">Membrane</keyword>
<dbReference type="Proteomes" id="UP000887574">
    <property type="component" value="Unplaced"/>
</dbReference>
<evidence type="ECO:0000256" key="3">
    <source>
        <dbReference type="ARBA" id="ARBA00022989"/>
    </source>
</evidence>
<dbReference type="PANTHER" id="PTHR31154:SF4">
    <property type="entry name" value="MEMBRANE TRANSPORTER PROTEIN"/>
    <property type="match status" value="1"/>
</dbReference>